<dbReference type="PANTHER" id="PTHR47331">
    <property type="entry name" value="PHD-TYPE DOMAIN-CONTAINING PROTEIN"/>
    <property type="match status" value="1"/>
</dbReference>
<organism evidence="1 2">
    <name type="scientific">Acanthaster planci</name>
    <name type="common">Crown-of-thorns starfish</name>
    <dbReference type="NCBI Taxonomy" id="133434"/>
    <lineage>
        <taxon>Eukaryota</taxon>
        <taxon>Metazoa</taxon>
        <taxon>Echinodermata</taxon>
        <taxon>Eleutherozoa</taxon>
        <taxon>Asterozoa</taxon>
        <taxon>Asteroidea</taxon>
        <taxon>Valvatacea</taxon>
        <taxon>Valvatida</taxon>
        <taxon>Acanthasteridae</taxon>
        <taxon>Acanthaster</taxon>
    </lineage>
</organism>
<dbReference type="InterPro" id="IPR043502">
    <property type="entry name" value="DNA/RNA_pol_sf"/>
</dbReference>
<evidence type="ECO:0000313" key="1">
    <source>
        <dbReference type="Proteomes" id="UP000694845"/>
    </source>
</evidence>
<dbReference type="PANTHER" id="PTHR47331:SF1">
    <property type="entry name" value="GAG-LIKE PROTEIN"/>
    <property type="match status" value="1"/>
</dbReference>
<evidence type="ECO:0000313" key="2">
    <source>
        <dbReference type="RefSeq" id="XP_022111565.1"/>
    </source>
</evidence>
<sequence>MQNPSTPRMVLSMCRQVTLNDPAKLRGTLPTVMGYLRHGNTRHLVRILLDGGSQATLLREGVFPKSERDLYQDHDLSLVGGKKITRKLRLLDCHIEDVEGRWSSPLSVTEIDEPCGKAPIILPDQLRQYDHLCQVDIQVAPSQTIDLLLGVDNIHLMVWEDYICGENFDEPVAVRCPLGWFIQGGRSASSAMLVNYVNVSATGPLEEFLALEAAGLEPKRCRCSADLIDKNATEAMQQSVFQLPDGSYENRLPWKKPPDDLPNNYDYAVKRLKSLENQFRNRPEEWATYCQQMRDQLKRGVSRRITEEELQQDRENDKKMWFLPHFAVTKDSKTTPVRVVYDAKAKYQGHSLNDYLVKGENINSDLFEVALRFRENEVGLIADISKMFQAIKIKSEDARFHRFVFRENPCQPIHVYELTTVSFGDKPSPTAAIVTLRHIVAEHAADDKQLNRVVADQFYMDDLNESVVSTEEGLQLKLKLTETLKKGNFAIRKWQSNIEKLCDKTEDAKVATALGTKWNLVKDTLKVKEVKPAEDVPTKRNILRHTASYYDVFGMLSGLHVRPKILLQKLWQLELDWDTPLNPKGDLSAALSEINRDLEEVANIEIPRCLIPEQYKGMRPLPEVSLHGASDALEDAMGIGVWLRWSRPEETEAHLTFVCARARVTPLKQTSIPRKELQAILLLSRLMLSVKKALRFYMAYSKIWTDSMTAISWLRGQSKSFRSFVAYRVGEITTEFDPIKDVAYVPSDQNVVDLVSRGGTATGMKRVIDGPVYLKLPPQSWPKTPSSIPVDLKDEERKKFHVRNAKILALKVNATSNPAPIVDATEFSSWSRLKMVTARVLSLKEIPKKQWLKQLTQQISQWPSSKLIREAELYWIRQAQRGINFQDPNILKLDPFFDKDDQVYRVGGRLKFHFYLETPSKINQSGTSLEGKTSSFQWHMRSG</sequence>
<gene>
    <name evidence="2" type="primary">LOC110990769</name>
</gene>
<dbReference type="GeneID" id="110990769"/>
<name>A0A8B8A3Q6_ACAPL</name>
<dbReference type="RefSeq" id="XP_022111565.1">
    <property type="nucleotide sequence ID" value="XM_022255873.1"/>
</dbReference>
<dbReference type="InterPro" id="IPR008042">
    <property type="entry name" value="Retrotrans_Pao"/>
</dbReference>
<dbReference type="SUPFAM" id="SSF56672">
    <property type="entry name" value="DNA/RNA polymerases"/>
    <property type="match status" value="1"/>
</dbReference>
<dbReference type="AlphaFoldDB" id="A0A8B8A3Q6"/>
<protein>
    <submittedName>
        <fullName evidence="2">Uncharacterized protein LOC110990769</fullName>
    </submittedName>
</protein>
<reference evidence="2" key="1">
    <citation type="submission" date="2025-08" db="UniProtKB">
        <authorList>
            <consortium name="RefSeq"/>
        </authorList>
    </citation>
    <scope>IDENTIFICATION</scope>
</reference>
<dbReference type="KEGG" id="aplc:110990769"/>
<dbReference type="OrthoDB" id="8065733at2759"/>
<dbReference type="Pfam" id="PF05380">
    <property type="entry name" value="Peptidase_A17"/>
    <property type="match status" value="1"/>
</dbReference>
<dbReference type="Proteomes" id="UP000694845">
    <property type="component" value="Unplaced"/>
</dbReference>
<keyword evidence="1" id="KW-1185">Reference proteome</keyword>
<proteinExistence type="predicted"/>
<dbReference type="OMA" id="CHIEDVE"/>
<accession>A0A8B8A3Q6</accession>